<evidence type="ECO:0000259" key="4">
    <source>
        <dbReference type="PROSITE" id="PS51987"/>
    </source>
</evidence>
<sequence length="938" mass="102707">MASTLEQDHENIRQTCLQVPLVDSHAHNVVALDSHLPFLRCLSDERGHETLSGVPLSLAYQRSLEELGDMYGVEPNEASLKAHRESIGLEAVSERCFGGANIDYVLLDDGLTMDRMLGLGWHRKYIRSVHRVLRIETVAEAVLNQPVSQGGFATWTLSSFDHRFVSTLESLAEKVVAFKSICAYRSGLRINPLVSAQAAETGLHENLQNHQAGQSVIVSNKAFIDFMFVRALEVATERNIPMQIHTGFGDKDLQLELANPLHLRAILEDPLFAKSRIVLLHGSYPFMREASYLASVYPQVHIDFGLVVPMLSVRGMRCALSDLLDLAPVNKIMFSSDGYAFPETFYLGAKWSRDILARVLCESYDNGDLTLEEAIAAAELILNRNAIEFYKLEGNSRAPFSSLARSHSTESLLRLQESLAPPLTIEKPPSSFEFRLPGRSPHPNGSAHPNSKDVYNEANPTPKFGPAPQFVPRATAATSLAPVAPVAPVALVTAVPEVVVPVAVIAVDEKPLEVKRVRLLYADTSGQLRCRVVPRRRFEEVVVEHGVGIPSCIMGMTAHSDFAALGSGLSSVGEVRLMPDLSTKITVPWCSEDALVFVNIHEKPGLPWKCDPRNTLQRLSQTLRMSYNLVMRAGFDIGFYLIKQSSGFQNFEFLTASPFSSAAGVHAASSILAEIYDILSSLNIHIEEMHCEGGGQFVVTVGNTHVLTAADNFLLVRETVNAVASKHSLRATFVPNLQEASGIGSSRVRLSLWQEDLNVVGSMDTTNDKYGLSQFGQRFLGGIFHHLPALLAFTAPLPICYDSNNGAGYHFWGQGNLLAPLRTTYGASPNEVSSLELRQFNGCVNPHLGLAAILAAGIDGLRKHIHVPKPIDIEELDKESVRLLPAVLEEAVAALESNKVMQESLGAALVVAISAVRKDEASFHNNNNESKKLLAARY</sequence>
<dbReference type="Gramene" id="Pp3c22_1270V3.1">
    <property type="protein sequence ID" value="Pp3c22_1270V3.1"/>
    <property type="gene ID" value="Pp3c22_1270"/>
</dbReference>
<dbReference type="PANTHER" id="PTHR43383:SF2">
    <property type="entry name" value="AMIDOHYDROLASE 2 FAMILY PROTEIN"/>
    <property type="match status" value="1"/>
</dbReference>
<dbReference type="RefSeq" id="XP_073386224.1">
    <property type="nucleotide sequence ID" value="XM_073530123.1"/>
</dbReference>
<evidence type="ECO:0000256" key="3">
    <source>
        <dbReference type="SAM" id="MobiDB-lite"/>
    </source>
</evidence>
<reference evidence="6" key="3">
    <citation type="submission" date="2020-12" db="UniProtKB">
        <authorList>
            <consortium name="EnsemblPlants"/>
        </authorList>
    </citation>
    <scope>IDENTIFICATION</scope>
</reference>
<dbReference type="SUPFAM" id="SSF55931">
    <property type="entry name" value="Glutamine synthetase/guanido kinase"/>
    <property type="match status" value="1"/>
</dbReference>
<name>A0A2K1ILT6_PHYPA</name>
<evidence type="ECO:0000256" key="2">
    <source>
        <dbReference type="RuleBase" id="RU000384"/>
    </source>
</evidence>
<dbReference type="GO" id="GO:0004356">
    <property type="term" value="F:glutamine synthetase activity"/>
    <property type="evidence" value="ECO:0007669"/>
    <property type="project" value="InterPro"/>
</dbReference>
<reference evidence="5 7" key="1">
    <citation type="journal article" date="2008" name="Science">
        <title>The Physcomitrella genome reveals evolutionary insights into the conquest of land by plants.</title>
        <authorList>
            <person name="Rensing S."/>
            <person name="Lang D."/>
            <person name="Zimmer A."/>
            <person name="Terry A."/>
            <person name="Salamov A."/>
            <person name="Shapiro H."/>
            <person name="Nishiyama T."/>
            <person name="Perroud P.-F."/>
            <person name="Lindquist E."/>
            <person name="Kamisugi Y."/>
            <person name="Tanahashi T."/>
            <person name="Sakakibara K."/>
            <person name="Fujita T."/>
            <person name="Oishi K."/>
            <person name="Shin-I T."/>
            <person name="Kuroki Y."/>
            <person name="Toyoda A."/>
            <person name="Suzuki Y."/>
            <person name="Hashimoto A."/>
            <person name="Yamaguchi K."/>
            <person name="Sugano A."/>
            <person name="Kohara Y."/>
            <person name="Fujiyama A."/>
            <person name="Anterola A."/>
            <person name="Aoki S."/>
            <person name="Ashton N."/>
            <person name="Barbazuk W.B."/>
            <person name="Barker E."/>
            <person name="Bennetzen J."/>
            <person name="Bezanilla M."/>
            <person name="Blankenship R."/>
            <person name="Cho S.H."/>
            <person name="Dutcher S."/>
            <person name="Estelle M."/>
            <person name="Fawcett J.A."/>
            <person name="Gundlach H."/>
            <person name="Hanada K."/>
            <person name="Heyl A."/>
            <person name="Hicks K.A."/>
            <person name="Hugh J."/>
            <person name="Lohr M."/>
            <person name="Mayer K."/>
            <person name="Melkozernov A."/>
            <person name="Murata T."/>
            <person name="Nelson D."/>
            <person name="Pils B."/>
            <person name="Prigge M."/>
            <person name="Reiss B."/>
            <person name="Renner T."/>
            <person name="Rombauts S."/>
            <person name="Rushton P."/>
            <person name="Sanderfoot A."/>
            <person name="Schween G."/>
            <person name="Shiu S.-H."/>
            <person name="Stueber K."/>
            <person name="Theodoulou F.L."/>
            <person name="Tu H."/>
            <person name="Van de Peer Y."/>
            <person name="Verrier P.J."/>
            <person name="Waters E."/>
            <person name="Wood A."/>
            <person name="Yang L."/>
            <person name="Cove D."/>
            <person name="Cuming A."/>
            <person name="Hasebe M."/>
            <person name="Lucas S."/>
            <person name="Mishler D.B."/>
            <person name="Reski R."/>
            <person name="Grigoriev I."/>
            <person name="Quatrano R.S."/>
            <person name="Boore J.L."/>
        </authorList>
    </citation>
    <scope>NUCLEOTIDE SEQUENCE [LARGE SCALE GENOMIC DNA]</scope>
    <source>
        <strain evidence="6 7">cv. Gransden 2004</strain>
    </source>
</reference>
<dbReference type="Proteomes" id="UP000006727">
    <property type="component" value="Chromosome 22"/>
</dbReference>
<feature type="region of interest" description="Disordered" evidence="3">
    <location>
        <begin position="431"/>
        <end position="461"/>
    </location>
</feature>
<dbReference type="AlphaFoldDB" id="A0A2K1ILT6"/>
<dbReference type="InterPro" id="IPR014746">
    <property type="entry name" value="Gln_synth/guanido_kin_cat_dom"/>
</dbReference>
<dbReference type="FunFam" id="3.20.20.140:FF:000046">
    <property type="entry name" value="Glutamate-ammonia ligase"/>
    <property type="match status" value="1"/>
</dbReference>
<comment type="similarity">
    <text evidence="1 2">Belongs to the glutamine synthetase family.</text>
</comment>
<dbReference type="EnsemblPlants" id="Pp3c22_1270V3.1">
    <property type="protein sequence ID" value="Pp3c22_1270V3.1"/>
    <property type="gene ID" value="Pp3c22_1270"/>
</dbReference>
<dbReference type="InterPro" id="IPR032466">
    <property type="entry name" value="Metal_Hydrolase"/>
</dbReference>
<proteinExistence type="inferred from homology"/>
<dbReference type="InterPro" id="IPR008147">
    <property type="entry name" value="Gln_synt_N"/>
</dbReference>
<dbReference type="SMART" id="SM01230">
    <property type="entry name" value="Gln-synt_C"/>
    <property type="match status" value="1"/>
</dbReference>
<keyword evidence="7" id="KW-1185">Reference proteome</keyword>
<dbReference type="FunCoup" id="A0A2K1ILT6">
    <property type="interactions" value="453"/>
</dbReference>
<dbReference type="Gramene" id="Pp3c22_1270V3.4">
    <property type="protein sequence ID" value="Pp3c22_1270V3.4"/>
    <property type="gene ID" value="Pp3c22_1270"/>
</dbReference>
<dbReference type="EnsemblPlants" id="Pp3c22_1270V3.3">
    <property type="protein sequence ID" value="Pp3c22_1270V3.3"/>
    <property type="gene ID" value="Pp3c22_1270"/>
</dbReference>
<organism evidence="5">
    <name type="scientific">Physcomitrium patens</name>
    <name type="common">Spreading-leaved earth moss</name>
    <name type="synonym">Physcomitrella patens</name>
    <dbReference type="NCBI Taxonomy" id="3218"/>
    <lineage>
        <taxon>Eukaryota</taxon>
        <taxon>Viridiplantae</taxon>
        <taxon>Streptophyta</taxon>
        <taxon>Embryophyta</taxon>
        <taxon>Bryophyta</taxon>
        <taxon>Bryophytina</taxon>
        <taxon>Bryopsida</taxon>
        <taxon>Funariidae</taxon>
        <taxon>Funariales</taxon>
        <taxon>Funariaceae</taxon>
        <taxon>Physcomitrium</taxon>
    </lineage>
</organism>
<dbReference type="STRING" id="3218.A0A2K1ILT6"/>
<dbReference type="Gene3D" id="3.20.20.140">
    <property type="entry name" value="Metal-dependent hydrolases"/>
    <property type="match status" value="1"/>
</dbReference>
<evidence type="ECO:0000313" key="7">
    <source>
        <dbReference type="Proteomes" id="UP000006727"/>
    </source>
</evidence>
<gene>
    <name evidence="6" type="primary">LOC112275047</name>
    <name evidence="5" type="ORF">PHYPA_026558</name>
</gene>
<evidence type="ECO:0000313" key="6">
    <source>
        <dbReference type="EnsemblPlants" id="Pp3c22_1270V3.1"/>
    </source>
</evidence>
<dbReference type="InterPro" id="IPR008146">
    <property type="entry name" value="Gln_synth_cat_dom"/>
</dbReference>
<dbReference type="Pfam" id="PF00120">
    <property type="entry name" value="Gln-synt_C"/>
    <property type="match status" value="1"/>
</dbReference>
<dbReference type="InterPro" id="IPR006680">
    <property type="entry name" value="Amidohydro-rel"/>
</dbReference>
<dbReference type="InterPro" id="IPR036651">
    <property type="entry name" value="Gln_synt_N_sf"/>
</dbReference>
<evidence type="ECO:0000256" key="1">
    <source>
        <dbReference type="PROSITE-ProRule" id="PRU01331"/>
    </source>
</evidence>
<accession>A0A2K1ILT6</accession>
<dbReference type="EnsemblPlants" id="Pp3c22_1270V3.4">
    <property type="protein sequence ID" value="Pp3c22_1270V3.4"/>
    <property type="gene ID" value="Pp3c22_1270"/>
</dbReference>
<dbReference type="OrthoDB" id="77835at2759"/>
<dbReference type="SUPFAM" id="SSF51556">
    <property type="entry name" value="Metallo-dependent hydrolases"/>
    <property type="match status" value="1"/>
</dbReference>
<evidence type="ECO:0000313" key="5">
    <source>
        <dbReference type="EMBL" id="PNR30242.1"/>
    </source>
</evidence>
<dbReference type="EMBL" id="ABEU02000022">
    <property type="protein sequence ID" value="PNR30242.1"/>
    <property type="molecule type" value="Genomic_DNA"/>
</dbReference>
<dbReference type="PaxDb" id="3218-PP1S162_143V6.1"/>
<reference evidence="5 7" key="2">
    <citation type="journal article" date="2018" name="Plant J.">
        <title>The Physcomitrella patens chromosome-scale assembly reveals moss genome structure and evolution.</title>
        <authorList>
            <person name="Lang D."/>
            <person name="Ullrich K.K."/>
            <person name="Murat F."/>
            <person name="Fuchs J."/>
            <person name="Jenkins J."/>
            <person name="Haas F.B."/>
            <person name="Piednoel M."/>
            <person name="Gundlach H."/>
            <person name="Van Bel M."/>
            <person name="Meyberg R."/>
            <person name="Vives C."/>
            <person name="Morata J."/>
            <person name="Symeonidi A."/>
            <person name="Hiss M."/>
            <person name="Muchero W."/>
            <person name="Kamisugi Y."/>
            <person name="Saleh O."/>
            <person name="Blanc G."/>
            <person name="Decker E.L."/>
            <person name="van Gessel N."/>
            <person name="Grimwood J."/>
            <person name="Hayes R.D."/>
            <person name="Graham S.W."/>
            <person name="Gunter L.E."/>
            <person name="McDaniel S.F."/>
            <person name="Hoernstein S.N.W."/>
            <person name="Larsson A."/>
            <person name="Li F.W."/>
            <person name="Perroud P.F."/>
            <person name="Phillips J."/>
            <person name="Ranjan P."/>
            <person name="Rokshar D.S."/>
            <person name="Rothfels C.J."/>
            <person name="Schneider L."/>
            <person name="Shu S."/>
            <person name="Stevenson D.W."/>
            <person name="Thummler F."/>
            <person name="Tillich M."/>
            <person name="Villarreal Aguilar J.C."/>
            <person name="Widiez T."/>
            <person name="Wong G.K."/>
            <person name="Wymore A."/>
            <person name="Zhang Y."/>
            <person name="Zimmer A.D."/>
            <person name="Quatrano R.S."/>
            <person name="Mayer K.F.X."/>
            <person name="Goodstein D."/>
            <person name="Casacuberta J.M."/>
            <person name="Vandepoele K."/>
            <person name="Reski R."/>
            <person name="Cuming A.C."/>
            <person name="Tuskan G.A."/>
            <person name="Maumus F."/>
            <person name="Salse J."/>
            <person name="Schmutz J."/>
            <person name="Rensing S.A."/>
        </authorList>
    </citation>
    <scope>NUCLEOTIDE SEQUENCE [LARGE SCALE GENOMIC DNA]</scope>
    <source>
        <strain evidence="6 7">cv. Gransden 2004</strain>
    </source>
</reference>
<dbReference type="GO" id="GO:0016787">
    <property type="term" value="F:hydrolase activity"/>
    <property type="evidence" value="ECO:0007669"/>
    <property type="project" value="InterPro"/>
</dbReference>
<dbReference type="PANTHER" id="PTHR43383">
    <property type="entry name" value="NODULIN 6"/>
    <property type="match status" value="1"/>
</dbReference>
<dbReference type="Pfam" id="PF04909">
    <property type="entry name" value="Amidohydro_2"/>
    <property type="match status" value="1"/>
</dbReference>
<dbReference type="Pfam" id="PF16952">
    <property type="entry name" value="Gln-synt_N_2"/>
    <property type="match status" value="1"/>
</dbReference>
<feature type="domain" description="GS catalytic" evidence="4">
    <location>
        <begin position="612"/>
        <end position="938"/>
    </location>
</feature>
<dbReference type="GeneID" id="112275047"/>
<protein>
    <recommendedName>
        <fullName evidence="4">GS catalytic domain-containing protein</fullName>
    </recommendedName>
</protein>
<dbReference type="PROSITE" id="PS51987">
    <property type="entry name" value="GS_CATALYTIC"/>
    <property type="match status" value="1"/>
</dbReference>
<dbReference type="GO" id="GO:0006542">
    <property type="term" value="P:glutamine biosynthetic process"/>
    <property type="evidence" value="ECO:0007669"/>
    <property type="project" value="InterPro"/>
</dbReference>
<dbReference type="EnsemblPlants" id="Pp3c22_1270V3.2">
    <property type="protein sequence ID" value="Pp3c22_1270V3.2"/>
    <property type="gene ID" value="Pp3c22_1270"/>
</dbReference>
<dbReference type="Gramene" id="Pp3c22_1270V3.6">
    <property type="protein sequence ID" value="Pp3c22_1270V3.6"/>
    <property type="gene ID" value="Pp3c22_1270"/>
</dbReference>
<dbReference type="EnsemblPlants" id="Pp3c22_1270V3.6">
    <property type="protein sequence ID" value="Pp3c22_1270V3.6"/>
    <property type="gene ID" value="Pp3c22_1270"/>
</dbReference>
<dbReference type="SUPFAM" id="SSF54368">
    <property type="entry name" value="Glutamine synthetase, N-terminal domain"/>
    <property type="match status" value="1"/>
</dbReference>
<dbReference type="EnsemblPlants" id="Pp3c22_1270V3.5">
    <property type="protein sequence ID" value="Pp3c22_1270V3.5"/>
    <property type="gene ID" value="Pp3c22_1270"/>
</dbReference>
<dbReference type="Gene3D" id="3.10.20.70">
    <property type="entry name" value="Glutamine synthetase, N-terminal domain"/>
    <property type="match status" value="1"/>
</dbReference>
<dbReference type="Gene3D" id="3.30.590.10">
    <property type="entry name" value="Glutamine synthetase/guanido kinase, catalytic domain"/>
    <property type="match status" value="1"/>
</dbReference>
<dbReference type="Gramene" id="Pp3c22_1270V3.3">
    <property type="protein sequence ID" value="Pp3c22_1270V3.3"/>
    <property type="gene ID" value="Pp3c22_1270"/>
</dbReference>
<dbReference type="Gramene" id="Pp3c22_1270V3.5">
    <property type="protein sequence ID" value="Pp3c22_1270V3.5"/>
    <property type="gene ID" value="Pp3c22_1270"/>
</dbReference>
<dbReference type="Gramene" id="Pp3c22_1270V3.2">
    <property type="protein sequence ID" value="Pp3c22_1270V3.2"/>
    <property type="gene ID" value="Pp3c22_1270"/>
</dbReference>